<feature type="compositionally biased region" description="Basic and acidic residues" evidence="1">
    <location>
        <begin position="56"/>
        <end position="76"/>
    </location>
</feature>
<proteinExistence type="predicted"/>
<feature type="domain" description="Transcription regulator PadR N-terminal" evidence="2">
    <location>
        <begin position="107"/>
        <end position="175"/>
    </location>
</feature>
<evidence type="ECO:0000313" key="4">
    <source>
        <dbReference type="Proteomes" id="UP000217005"/>
    </source>
</evidence>
<dbReference type="EMBL" id="NEVL01000003">
    <property type="protein sequence ID" value="OZI35285.1"/>
    <property type="molecule type" value="Genomic_DNA"/>
</dbReference>
<feature type="region of interest" description="Disordered" evidence="1">
    <location>
        <begin position="18"/>
        <end position="95"/>
    </location>
</feature>
<dbReference type="PANTHER" id="PTHR43252:SF7">
    <property type="entry name" value="TRANSCRIPTIONAL REGULATOR YQJI"/>
    <property type="match status" value="1"/>
</dbReference>
<evidence type="ECO:0000313" key="3">
    <source>
        <dbReference type="EMBL" id="OZI35285.1"/>
    </source>
</evidence>
<evidence type="ECO:0000256" key="1">
    <source>
        <dbReference type="SAM" id="MobiDB-lite"/>
    </source>
</evidence>
<dbReference type="Proteomes" id="UP000217005">
    <property type="component" value="Unassembled WGS sequence"/>
</dbReference>
<comment type="caution">
    <text evidence="3">The sequence shown here is derived from an EMBL/GenBank/DDBJ whole genome shotgun (WGS) entry which is preliminary data.</text>
</comment>
<gene>
    <name evidence="3" type="ORF">CEG14_09280</name>
</gene>
<evidence type="ECO:0000259" key="2">
    <source>
        <dbReference type="Pfam" id="PF03551"/>
    </source>
</evidence>
<dbReference type="Gene3D" id="1.10.10.10">
    <property type="entry name" value="Winged helix-like DNA-binding domain superfamily/Winged helix DNA-binding domain"/>
    <property type="match status" value="1"/>
</dbReference>
<dbReference type="InterPro" id="IPR036388">
    <property type="entry name" value="WH-like_DNA-bd_sf"/>
</dbReference>
<dbReference type="PANTHER" id="PTHR43252">
    <property type="entry name" value="TRANSCRIPTIONAL REGULATOR YQJI"/>
    <property type="match status" value="1"/>
</dbReference>
<dbReference type="SUPFAM" id="SSF46785">
    <property type="entry name" value="Winged helix' DNA-binding domain"/>
    <property type="match status" value="1"/>
</dbReference>
<dbReference type="InterPro" id="IPR036390">
    <property type="entry name" value="WH_DNA-bd_sf"/>
</dbReference>
<accession>A0A261SDR0</accession>
<dbReference type="OrthoDB" id="9814826at2"/>
<dbReference type="AlphaFoldDB" id="A0A261SDR0"/>
<reference evidence="3 4" key="1">
    <citation type="submission" date="2017-05" db="EMBL/GenBank/DDBJ databases">
        <title>Complete and WGS of Bordetella genogroups.</title>
        <authorList>
            <person name="Spilker T."/>
            <person name="LiPuma J."/>
        </authorList>
    </citation>
    <scope>NUCLEOTIDE SEQUENCE [LARGE SCALE GENOMIC DNA]</scope>
    <source>
        <strain evidence="3 4">AU17610</strain>
    </source>
</reference>
<name>A0A261SDR0_9BORD</name>
<organism evidence="3 4">
    <name type="scientific">Bordetella genomosp. 1</name>
    <dbReference type="NCBI Taxonomy" id="1395607"/>
    <lineage>
        <taxon>Bacteria</taxon>
        <taxon>Pseudomonadati</taxon>
        <taxon>Pseudomonadota</taxon>
        <taxon>Betaproteobacteria</taxon>
        <taxon>Burkholderiales</taxon>
        <taxon>Alcaligenaceae</taxon>
        <taxon>Bordetella</taxon>
    </lineage>
</organism>
<sequence>MHFLAAFMRAMGRNAVVPGDAGAGRPRHAHAGHEGRRQHGCTPAHARRHCAAGGPERGHGDHGDHGGRGGHGDHGGRGGHGRGGRGSDGDSWNRGRKFSSDDLQLMVLALLEAGASHGYELIKALGERSQGYYTPSPGMIYPTLTYIEEAGYATAQAEGSRKRYALTPTGSAHLETQRDQVELLFAKLAHIGRKMAWIQRAMQSEPPVLDADGADVATGWTPEFVAARAALREALVRRGGAPAGEQRRIAAILERATRAILEQDGGEAAVAAAKGA</sequence>
<dbReference type="InterPro" id="IPR005149">
    <property type="entry name" value="Tscrpt_reg_PadR_N"/>
</dbReference>
<dbReference type="Pfam" id="PF03551">
    <property type="entry name" value="PadR"/>
    <property type="match status" value="1"/>
</dbReference>
<protein>
    <submittedName>
        <fullName evidence="3">PadR family transcriptional regulator</fullName>
    </submittedName>
</protein>